<comment type="similarity">
    <text evidence="6">Belongs to the peptidase M24A family.</text>
</comment>
<keyword evidence="2 6" id="KW-0031">Aminopeptidase</keyword>
<dbReference type="EC" id="3.4.11.18" evidence="6"/>
<dbReference type="PANTHER" id="PTHR43330:SF27">
    <property type="entry name" value="METHIONINE AMINOPEPTIDASE"/>
    <property type="match status" value="1"/>
</dbReference>
<dbReference type="GO" id="GO:0046872">
    <property type="term" value="F:metal ion binding"/>
    <property type="evidence" value="ECO:0007669"/>
    <property type="project" value="UniProtKB-KW"/>
</dbReference>
<reference evidence="8 9" key="1">
    <citation type="journal article" date="2016" name="Nat. Commun.">
        <title>Thousands of microbial genomes shed light on interconnected biogeochemical processes in an aquifer system.</title>
        <authorList>
            <person name="Anantharaman K."/>
            <person name="Brown C.T."/>
            <person name="Hug L.A."/>
            <person name="Sharon I."/>
            <person name="Castelle C.J."/>
            <person name="Probst A.J."/>
            <person name="Thomas B.C."/>
            <person name="Singh A."/>
            <person name="Wilkins M.J."/>
            <person name="Karaoz U."/>
            <person name="Brodie E.L."/>
            <person name="Williams K.H."/>
            <person name="Hubbard S.S."/>
            <person name="Banfield J.F."/>
        </authorList>
    </citation>
    <scope>NUCLEOTIDE SEQUENCE [LARGE SCALE GENOMIC DNA]</scope>
</reference>
<evidence type="ECO:0000256" key="1">
    <source>
        <dbReference type="ARBA" id="ARBA00002521"/>
    </source>
</evidence>
<proteinExistence type="inferred from homology"/>
<dbReference type="PRINTS" id="PR00599">
    <property type="entry name" value="MAPEPTIDASE"/>
</dbReference>
<comment type="cofactor">
    <cofactor evidence="6">
        <name>Co(2+)</name>
        <dbReference type="ChEBI" id="CHEBI:48828"/>
    </cofactor>
    <cofactor evidence="6">
        <name>Zn(2+)</name>
        <dbReference type="ChEBI" id="CHEBI:29105"/>
    </cofactor>
    <cofactor evidence="6">
        <name>Mn(2+)</name>
        <dbReference type="ChEBI" id="CHEBI:29035"/>
    </cofactor>
    <cofactor evidence="6">
        <name>Fe(2+)</name>
        <dbReference type="ChEBI" id="CHEBI:29033"/>
    </cofactor>
    <text evidence="6">Binds 2 divalent metal cations per subunit. Has a high-affinity and a low affinity metal-binding site. The true nature of the physiological cofactor is under debate. The enzyme is active with cobalt, zinc, manganese or divalent iron ions.</text>
</comment>
<dbReference type="GO" id="GO:0006508">
    <property type="term" value="P:proteolysis"/>
    <property type="evidence" value="ECO:0007669"/>
    <property type="project" value="UniProtKB-KW"/>
</dbReference>
<name>A0A1F7GW63_9BACT</name>
<evidence type="ECO:0000256" key="2">
    <source>
        <dbReference type="ARBA" id="ARBA00022438"/>
    </source>
</evidence>
<dbReference type="Gene3D" id="3.90.230.10">
    <property type="entry name" value="Creatinase/methionine aminopeptidase superfamily"/>
    <property type="match status" value="1"/>
</dbReference>
<protein>
    <recommendedName>
        <fullName evidence="6">Methionine aminopeptidase</fullName>
        <ecNumber evidence="6">3.4.11.18</ecNumber>
    </recommendedName>
</protein>
<dbReference type="InterPro" id="IPR001714">
    <property type="entry name" value="Pept_M24_MAP"/>
</dbReference>
<keyword evidence="4 6" id="KW-0479">Metal-binding</keyword>
<dbReference type="Pfam" id="PF00557">
    <property type="entry name" value="Peptidase_M24"/>
    <property type="match status" value="1"/>
</dbReference>
<comment type="catalytic activity">
    <reaction evidence="6">
        <text>Release of N-terminal amino acids, preferentially methionine, from peptides and arylamides.</text>
        <dbReference type="EC" id="3.4.11.18"/>
    </reaction>
</comment>
<feature type="domain" description="Peptidase M24" evidence="7">
    <location>
        <begin position="11"/>
        <end position="240"/>
    </location>
</feature>
<comment type="caution">
    <text evidence="8">The sequence shown here is derived from an EMBL/GenBank/DDBJ whole genome shotgun (WGS) entry which is preliminary data.</text>
</comment>
<sequence>MIVYKNIDEIEQMERAGKILSKVLASALKKLKPGLTTSYIDQEIEKEIILLGGEPGFKKVKGYHWASCICINEQVVHTPPSNRIIKKSDVVTIDTGVFLNGFHTDSAWTIQVEVKNPEITRFLETGQRALKEALNVAKKGNYIGNISKAFQDVIEGAHYSIVRELTGHGVGKDLHEDPYIPCYIDRPIEKTLEIQDGMTLALEVMYSMGGREIIYERPGWSIEIADGSISASFEHTIAIKQGKTLVLTK</sequence>
<keyword evidence="5" id="KW-0378">Hydrolase</keyword>
<evidence type="ECO:0000256" key="4">
    <source>
        <dbReference type="ARBA" id="ARBA00022723"/>
    </source>
</evidence>
<dbReference type="GO" id="GO:0070006">
    <property type="term" value="F:metalloaminopeptidase activity"/>
    <property type="evidence" value="ECO:0007669"/>
    <property type="project" value="InterPro"/>
</dbReference>
<dbReference type="GO" id="GO:0004239">
    <property type="term" value="F:initiator methionyl aminopeptidase activity"/>
    <property type="evidence" value="ECO:0007669"/>
    <property type="project" value="UniProtKB-EC"/>
</dbReference>
<organism evidence="8 9">
    <name type="scientific">Candidatus Roizmanbacteria bacterium RIFCSPHIGHO2_02_FULL_37_24</name>
    <dbReference type="NCBI Taxonomy" id="1802037"/>
    <lineage>
        <taxon>Bacteria</taxon>
        <taxon>Candidatus Roizmaniibacteriota</taxon>
    </lineage>
</organism>
<evidence type="ECO:0000256" key="6">
    <source>
        <dbReference type="RuleBase" id="RU003653"/>
    </source>
</evidence>
<dbReference type="Proteomes" id="UP000177159">
    <property type="component" value="Unassembled WGS sequence"/>
</dbReference>
<evidence type="ECO:0000259" key="7">
    <source>
        <dbReference type="Pfam" id="PF00557"/>
    </source>
</evidence>
<dbReference type="SUPFAM" id="SSF55920">
    <property type="entry name" value="Creatinase/aminopeptidase"/>
    <property type="match status" value="1"/>
</dbReference>
<dbReference type="EMBL" id="MFZM01000028">
    <property type="protein sequence ID" value="OGK23045.1"/>
    <property type="molecule type" value="Genomic_DNA"/>
</dbReference>
<dbReference type="NCBIfam" id="TIGR00500">
    <property type="entry name" value="met_pdase_I"/>
    <property type="match status" value="1"/>
</dbReference>
<dbReference type="InterPro" id="IPR036005">
    <property type="entry name" value="Creatinase/aminopeptidase-like"/>
</dbReference>
<evidence type="ECO:0000313" key="9">
    <source>
        <dbReference type="Proteomes" id="UP000177159"/>
    </source>
</evidence>
<dbReference type="GO" id="GO:0005829">
    <property type="term" value="C:cytosol"/>
    <property type="evidence" value="ECO:0007669"/>
    <property type="project" value="TreeGrafter"/>
</dbReference>
<dbReference type="InterPro" id="IPR002467">
    <property type="entry name" value="Pept_M24A_MAP1"/>
</dbReference>
<evidence type="ECO:0000256" key="5">
    <source>
        <dbReference type="ARBA" id="ARBA00022801"/>
    </source>
</evidence>
<accession>A0A1F7GW63</accession>
<gene>
    <name evidence="8" type="ORF">A3C24_00160</name>
</gene>
<dbReference type="InterPro" id="IPR000994">
    <property type="entry name" value="Pept_M24"/>
</dbReference>
<comment type="function">
    <text evidence="1">Removes the N-terminal methionine from nascent proteins. The N-terminal methionine is often cleaved when the second residue in the primary sequence is small and uncharged (Met-Ala-, Cys, Gly, Pro, Ser, Thr, or Val). Requires deformylation of the N(alpha)-formylated initiator methionine before it can be hydrolyzed.</text>
</comment>
<keyword evidence="3 6" id="KW-0645">Protease</keyword>
<dbReference type="PANTHER" id="PTHR43330">
    <property type="entry name" value="METHIONINE AMINOPEPTIDASE"/>
    <property type="match status" value="1"/>
</dbReference>
<dbReference type="AlphaFoldDB" id="A0A1F7GW63"/>
<evidence type="ECO:0000256" key="3">
    <source>
        <dbReference type="ARBA" id="ARBA00022670"/>
    </source>
</evidence>
<evidence type="ECO:0000313" key="8">
    <source>
        <dbReference type="EMBL" id="OGK23045.1"/>
    </source>
</evidence>